<evidence type="ECO:0000313" key="2">
    <source>
        <dbReference type="Proteomes" id="UP000197446"/>
    </source>
</evidence>
<reference evidence="1 2" key="1">
    <citation type="journal article" date="2007" name="Int. J. Syst. Evol. Microbiol.">
        <title>Description of Pelomonas aquatica sp. nov. and Pelomonas puraquae sp. nov., isolated from industrial and haemodialysis water.</title>
        <authorList>
            <person name="Gomila M."/>
            <person name="Bowien B."/>
            <person name="Falsen E."/>
            <person name="Moore E.R."/>
            <person name="Lalucat J."/>
        </authorList>
    </citation>
    <scope>NUCLEOTIDE SEQUENCE [LARGE SCALE GENOMIC DNA]</scope>
    <source>
        <strain evidence="1 2">CCUG 52769</strain>
    </source>
</reference>
<dbReference type="Proteomes" id="UP000197446">
    <property type="component" value="Unassembled WGS sequence"/>
</dbReference>
<dbReference type="RefSeq" id="WP_088484198.1">
    <property type="nucleotide sequence ID" value="NZ_NISI01000006.1"/>
</dbReference>
<name>A0A254N650_9BURK</name>
<dbReference type="Pfam" id="PF05973">
    <property type="entry name" value="Gp49"/>
    <property type="match status" value="1"/>
</dbReference>
<protein>
    <recommendedName>
        <fullName evidence="3">Addiction module toxin RelE</fullName>
    </recommendedName>
</protein>
<organism evidence="1 2">
    <name type="scientific">Roseateles puraquae</name>
    <dbReference type="NCBI Taxonomy" id="431059"/>
    <lineage>
        <taxon>Bacteria</taxon>
        <taxon>Pseudomonadati</taxon>
        <taxon>Pseudomonadota</taxon>
        <taxon>Betaproteobacteria</taxon>
        <taxon>Burkholderiales</taxon>
        <taxon>Sphaerotilaceae</taxon>
        <taxon>Roseateles</taxon>
    </lineage>
</organism>
<sequence>MAFEISYFHARVLEEIESWPVDVLADYARLVELLILHGPSLRLPHSRAFGDGLFELRPRGREGIGRAFYCLLVGKRIVVLHAFIKKSQQTPDSELKLARKRLKELQRG</sequence>
<dbReference type="OrthoDB" id="3233388at2"/>
<comment type="caution">
    <text evidence="1">The sequence shown here is derived from an EMBL/GenBank/DDBJ whole genome shotgun (WGS) entry which is preliminary data.</text>
</comment>
<gene>
    <name evidence="1" type="ORF">CDO81_15830</name>
</gene>
<keyword evidence="2" id="KW-1185">Reference proteome</keyword>
<dbReference type="InterPro" id="IPR009241">
    <property type="entry name" value="HigB-like"/>
</dbReference>
<dbReference type="AlphaFoldDB" id="A0A254N650"/>
<proteinExistence type="predicted"/>
<accession>A0A254N650</accession>
<dbReference type="EMBL" id="NISI01000006">
    <property type="protein sequence ID" value="OWR03044.1"/>
    <property type="molecule type" value="Genomic_DNA"/>
</dbReference>
<evidence type="ECO:0000313" key="1">
    <source>
        <dbReference type="EMBL" id="OWR03044.1"/>
    </source>
</evidence>
<evidence type="ECO:0008006" key="3">
    <source>
        <dbReference type="Google" id="ProtNLM"/>
    </source>
</evidence>